<keyword evidence="2" id="KW-1185">Reference proteome</keyword>
<dbReference type="InterPro" id="IPR007815">
    <property type="entry name" value="Emycin_Estase"/>
</dbReference>
<dbReference type="AlphaFoldDB" id="A0A2P8H2H0"/>
<dbReference type="Gene3D" id="1.20.1440.30">
    <property type="entry name" value="Biosynthetic Protein domain"/>
    <property type="match status" value="1"/>
</dbReference>
<accession>A0A2P8H2H0</accession>
<dbReference type="Pfam" id="PF05139">
    <property type="entry name" value="Erythro_esteras"/>
    <property type="match status" value="1"/>
</dbReference>
<comment type="caution">
    <text evidence="1">The sequence shown here is derived from an EMBL/GenBank/DDBJ whole genome shotgun (WGS) entry which is preliminary data.</text>
</comment>
<dbReference type="PANTHER" id="PTHR31299">
    <property type="entry name" value="ESTERASE, PUTATIVE (AFU_ORTHOLOGUE AFUA_1G05850)-RELATED"/>
    <property type="match status" value="1"/>
</dbReference>
<evidence type="ECO:0000313" key="1">
    <source>
        <dbReference type="EMBL" id="PSL40401.1"/>
    </source>
</evidence>
<dbReference type="InterPro" id="IPR052036">
    <property type="entry name" value="Hydrolase/PRTase-associated"/>
</dbReference>
<dbReference type="EMBL" id="PYAT01000005">
    <property type="protein sequence ID" value="PSL40401.1"/>
    <property type="molecule type" value="Genomic_DNA"/>
</dbReference>
<dbReference type="Gene3D" id="3.30.1870.10">
    <property type="entry name" value="EreA-like, domain 2"/>
    <property type="match status" value="1"/>
</dbReference>
<proteinExistence type="predicted"/>
<reference evidence="1 2" key="1">
    <citation type="submission" date="2018-03" db="EMBL/GenBank/DDBJ databases">
        <title>Genomic Encyclopedia of Type Strains, Phase III (KMG-III): the genomes of soil and plant-associated and newly described type strains.</title>
        <authorList>
            <person name="Whitman W."/>
        </authorList>
    </citation>
    <scope>NUCLEOTIDE SEQUENCE [LARGE SCALE GENOMIC DNA]</scope>
    <source>
        <strain evidence="1 2">CGMCC 1.12259</strain>
    </source>
</reference>
<dbReference type="PANTHER" id="PTHR31299:SF0">
    <property type="entry name" value="ESTERASE, PUTATIVE (AFU_ORTHOLOGUE AFUA_1G05850)-RELATED"/>
    <property type="match status" value="1"/>
</dbReference>
<dbReference type="PIRSF" id="PIRSF036794">
    <property type="entry name" value="UCP_erythr_ester"/>
    <property type="match status" value="1"/>
</dbReference>
<sequence length="422" mass="48322">MSQPFEEAVRKYSQPFQTSEDLTPLIEAIGDAKIVMLGEASHGTSEFYTVRAELSKRLIQEKGFTLIAVEGDWPSSQQVNRYIRGYDGSGKCAEEVLQSFKRWPTWMWANEEIAEFTRWLKNYNATHDQKVGFYGIDVYSLWESMEEVVQYLTTTNPAGGDLDLAKKAFSCFEPFNRQPEKYAISSANFSDVCVDEVTNLLTSIRNNEHHYKDDQESGLNLEINALVAKNAEDYYRAMVQSGEISWNIRDEHMVEAINEVRDYHGRDAKIIIWEHNTHIGDARATDMKRDGMLNVGQVLREQNHPQDVFAIGFGTHRGTVIAADSWGSPYERIAVPPARINSWEEVLHRTGANDKFLIFDKENRSLFEDWIGHRAIGVVYNPDFEAYGNYVPSKISQRYDAFIFIDETKALVPLEVDNQVVD</sequence>
<evidence type="ECO:0000313" key="2">
    <source>
        <dbReference type="Proteomes" id="UP000242682"/>
    </source>
</evidence>
<protein>
    <submittedName>
        <fullName evidence="1">Erythromycin esterase-like protein</fullName>
    </submittedName>
</protein>
<organism evidence="1 2">
    <name type="scientific">Planomicrobium soli</name>
    <dbReference type="NCBI Taxonomy" id="1176648"/>
    <lineage>
        <taxon>Bacteria</taxon>
        <taxon>Bacillati</taxon>
        <taxon>Bacillota</taxon>
        <taxon>Bacilli</taxon>
        <taxon>Bacillales</taxon>
        <taxon>Caryophanaceae</taxon>
        <taxon>Planomicrobium</taxon>
    </lineage>
</organism>
<dbReference type="Gene3D" id="3.40.1660.10">
    <property type="entry name" value="EreA-like (biosynthetic domain)"/>
    <property type="match status" value="1"/>
</dbReference>
<gene>
    <name evidence="1" type="ORF">B0H99_105179</name>
</gene>
<dbReference type="GO" id="GO:0046677">
    <property type="term" value="P:response to antibiotic"/>
    <property type="evidence" value="ECO:0007669"/>
    <property type="project" value="InterPro"/>
</dbReference>
<dbReference type="RefSeq" id="WP_245894461.1">
    <property type="nucleotide sequence ID" value="NZ_PYAT01000005.1"/>
</dbReference>
<dbReference type="CDD" id="cd14728">
    <property type="entry name" value="Ere-like"/>
    <property type="match status" value="1"/>
</dbReference>
<dbReference type="Proteomes" id="UP000242682">
    <property type="component" value="Unassembled WGS sequence"/>
</dbReference>
<name>A0A2P8H2H0_9BACL</name>
<dbReference type="SUPFAM" id="SSF159501">
    <property type="entry name" value="EreA/ChaN-like"/>
    <property type="match status" value="1"/>
</dbReference>
<dbReference type="InterPro" id="IPR014622">
    <property type="entry name" value="UCP036794_erythomycin"/>
</dbReference>